<dbReference type="SMART" id="SM00554">
    <property type="entry name" value="FAS1"/>
    <property type="match status" value="1"/>
</dbReference>
<keyword evidence="1" id="KW-0732">Signal</keyword>
<dbReference type="InterPro" id="IPR050904">
    <property type="entry name" value="Adhesion/Biosynth-related"/>
</dbReference>
<dbReference type="SUPFAM" id="SSF82153">
    <property type="entry name" value="FAS1 domain"/>
    <property type="match status" value="1"/>
</dbReference>
<dbReference type="Gene3D" id="2.30.180.10">
    <property type="entry name" value="FAS1 domain"/>
    <property type="match status" value="1"/>
</dbReference>
<dbReference type="Proteomes" id="UP001596043">
    <property type="component" value="Unassembled WGS sequence"/>
</dbReference>
<evidence type="ECO:0000256" key="1">
    <source>
        <dbReference type="SAM" id="SignalP"/>
    </source>
</evidence>
<reference evidence="4" key="1">
    <citation type="journal article" date="2019" name="Int. J. Syst. Evol. Microbiol.">
        <title>The Global Catalogue of Microorganisms (GCM) 10K type strain sequencing project: providing services to taxonomists for standard genome sequencing and annotation.</title>
        <authorList>
            <consortium name="The Broad Institute Genomics Platform"/>
            <consortium name="The Broad Institute Genome Sequencing Center for Infectious Disease"/>
            <person name="Wu L."/>
            <person name="Ma J."/>
        </authorList>
    </citation>
    <scope>NUCLEOTIDE SEQUENCE [LARGE SCALE GENOMIC DNA]</scope>
    <source>
        <strain evidence="4">YJ-61-S</strain>
    </source>
</reference>
<feature type="chain" id="PRO_5046477877" evidence="1">
    <location>
        <begin position="23"/>
        <end position="178"/>
    </location>
</feature>
<dbReference type="InterPro" id="IPR036378">
    <property type="entry name" value="FAS1_dom_sf"/>
</dbReference>
<gene>
    <name evidence="3" type="ORF">ACFO3O_00325</name>
</gene>
<dbReference type="RefSeq" id="WP_379976520.1">
    <property type="nucleotide sequence ID" value="NZ_JBHSFV010000001.1"/>
</dbReference>
<sequence length="178" mass="19333">MKKILLLLACLSLSFLSFTIKDNEELIIHQDKNLVEVALENGSFSTLLSAVKAAELEWILLGENQFTVFAPSNAAFDNLQNGTLDSLSKLENKDALADLLMYHVIAGKYKASDIIKAIKDNDGVFAVDTIKGEKITLTMDNGNVVIEDAKGGESVIIMTDVDASNGVIHAIDHVLMPK</sequence>
<feature type="signal peptide" evidence="1">
    <location>
        <begin position="1"/>
        <end position="22"/>
    </location>
</feature>
<accession>A0ABV9HQ72</accession>
<proteinExistence type="predicted"/>
<evidence type="ECO:0000313" key="4">
    <source>
        <dbReference type="Proteomes" id="UP001596043"/>
    </source>
</evidence>
<dbReference type="Pfam" id="PF02469">
    <property type="entry name" value="Fasciclin"/>
    <property type="match status" value="1"/>
</dbReference>
<dbReference type="PROSITE" id="PS50213">
    <property type="entry name" value="FAS1"/>
    <property type="match status" value="1"/>
</dbReference>
<evidence type="ECO:0000313" key="3">
    <source>
        <dbReference type="EMBL" id="MFC4632333.1"/>
    </source>
</evidence>
<dbReference type="PANTHER" id="PTHR10900">
    <property type="entry name" value="PERIOSTIN-RELATED"/>
    <property type="match status" value="1"/>
</dbReference>
<name>A0ABV9HQ72_9FLAO</name>
<dbReference type="PANTHER" id="PTHR10900:SF77">
    <property type="entry name" value="FI19380P1"/>
    <property type="match status" value="1"/>
</dbReference>
<protein>
    <submittedName>
        <fullName evidence="3">Fasciclin domain-containing protein</fullName>
    </submittedName>
</protein>
<organism evidence="3 4">
    <name type="scientific">Dokdonia ponticola</name>
    <dbReference type="NCBI Taxonomy" id="2041041"/>
    <lineage>
        <taxon>Bacteria</taxon>
        <taxon>Pseudomonadati</taxon>
        <taxon>Bacteroidota</taxon>
        <taxon>Flavobacteriia</taxon>
        <taxon>Flavobacteriales</taxon>
        <taxon>Flavobacteriaceae</taxon>
        <taxon>Dokdonia</taxon>
    </lineage>
</organism>
<evidence type="ECO:0000259" key="2">
    <source>
        <dbReference type="PROSITE" id="PS50213"/>
    </source>
</evidence>
<keyword evidence="4" id="KW-1185">Reference proteome</keyword>
<dbReference type="InterPro" id="IPR000782">
    <property type="entry name" value="FAS1_domain"/>
</dbReference>
<feature type="domain" description="FAS1" evidence="2">
    <location>
        <begin position="31"/>
        <end position="175"/>
    </location>
</feature>
<comment type="caution">
    <text evidence="3">The sequence shown here is derived from an EMBL/GenBank/DDBJ whole genome shotgun (WGS) entry which is preliminary data.</text>
</comment>
<dbReference type="EMBL" id="JBHSFV010000001">
    <property type="protein sequence ID" value="MFC4632333.1"/>
    <property type="molecule type" value="Genomic_DNA"/>
</dbReference>